<gene>
    <name evidence="1" type="ORF">MRATA1EN22A_LOCUS18271</name>
</gene>
<protein>
    <submittedName>
        <fullName evidence="1">Uncharacterized protein</fullName>
    </submittedName>
</protein>
<proteinExistence type="predicted"/>
<name>A0AC59ZH02_RANTA</name>
<dbReference type="EMBL" id="OX596087">
    <property type="protein sequence ID" value="CAN0421133.1"/>
    <property type="molecule type" value="Genomic_DNA"/>
</dbReference>
<evidence type="ECO:0000313" key="1">
    <source>
        <dbReference type="EMBL" id="CAN0421133.1"/>
    </source>
</evidence>
<evidence type="ECO:0000313" key="2">
    <source>
        <dbReference type="Proteomes" id="UP001162501"/>
    </source>
</evidence>
<dbReference type="Proteomes" id="UP001162501">
    <property type="component" value="Chromosome 3"/>
</dbReference>
<reference evidence="1" key="1">
    <citation type="submission" date="2023-05" db="EMBL/GenBank/DDBJ databases">
        <authorList>
            <consortium name="ELIXIR-Norway"/>
        </authorList>
    </citation>
    <scope>NUCLEOTIDE SEQUENCE</scope>
</reference>
<reference evidence="1" key="2">
    <citation type="submission" date="2025-03" db="EMBL/GenBank/DDBJ databases">
        <authorList>
            <consortium name="ELIXIR-Norway"/>
            <consortium name="Elixir Norway"/>
        </authorList>
    </citation>
    <scope>NUCLEOTIDE SEQUENCE</scope>
</reference>
<organism evidence="1 2">
    <name type="scientific">Rangifer tarandus platyrhynchus</name>
    <name type="common">Svalbard reindeer</name>
    <dbReference type="NCBI Taxonomy" id="3082113"/>
    <lineage>
        <taxon>Eukaryota</taxon>
        <taxon>Metazoa</taxon>
        <taxon>Chordata</taxon>
        <taxon>Craniata</taxon>
        <taxon>Vertebrata</taxon>
        <taxon>Euteleostomi</taxon>
        <taxon>Mammalia</taxon>
        <taxon>Eutheria</taxon>
        <taxon>Laurasiatheria</taxon>
        <taxon>Artiodactyla</taxon>
        <taxon>Ruminantia</taxon>
        <taxon>Pecora</taxon>
        <taxon>Cervidae</taxon>
        <taxon>Odocoileinae</taxon>
        <taxon>Rangifer</taxon>
    </lineage>
</organism>
<sequence>MACRSCRPVVGTWALHYGAAGTTDPNKYSYSRSQGTYTLTPNTLTSEKALLLRPKRNSTRLGTRGSARPRRLCPQNKQELGSNPGHRVTLAVSRAAGLSFLVFATPRQEASEAEQKRGFLESPRCGPDFREPAPATLGGLYRLNPRPLFDPGPAGPWLSASTPPRLGPRPGRLTSALTSPLARPGLTSAPVSALTAPAQPRAGPQLGPRPRLGPSPASPSEAAAQMLLGGRRWFRSHKMAALTAATSVPVAAGDAGERGSPLRGPTHSPFAVRTRRLCAGARPAQAESGCACARLSVICPGGVSSQAHLADAETESQAGSVVPGRPFWMPAPVSSLSPGDRRDPRCPVRGRGATWRSKSQAQMEKASSSTGGAGQGTVLPWGAT</sequence>
<accession>A0AC59ZH02</accession>